<proteinExistence type="predicted"/>
<name>A0A397G8E1_9GLOM</name>
<evidence type="ECO:0000313" key="2">
    <source>
        <dbReference type="Proteomes" id="UP000266861"/>
    </source>
</evidence>
<reference evidence="1 2" key="1">
    <citation type="submission" date="2018-08" db="EMBL/GenBank/DDBJ databases">
        <title>Genome and evolution of the arbuscular mycorrhizal fungus Diversispora epigaea (formerly Glomus versiforme) and its bacterial endosymbionts.</title>
        <authorList>
            <person name="Sun X."/>
            <person name="Fei Z."/>
            <person name="Harrison M."/>
        </authorList>
    </citation>
    <scope>NUCLEOTIDE SEQUENCE [LARGE SCALE GENOMIC DNA]</scope>
    <source>
        <strain evidence="1 2">IT104</strain>
    </source>
</reference>
<gene>
    <name evidence="1" type="ORF">Glove_645g54</name>
</gene>
<keyword evidence="2" id="KW-1185">Reference proteome</keyword>
<organism evidence="1 2">
    <name type="scientific">Diversispora epigaea</name>
    <dbReference type="NCBI Taxonomy" id="1348612"/>
    <lineage>
        <taxon>Eukaryota</taxon>
        <taxon>Fungi</taxon>
        <taxon>Fungi incertae sedis</taxon>
        <taxon>Mucoromycota</taxon>
        <taxon>Glomeromycotina</taxon>
        <taxon>Glomeromycetes</taxon>
        <taxon>Diversisporales</taxon>
        <taxon>Diversisporaceae</taxon>
        <taxon>Diversispora</taxon>
    </lineage>
</organism>
<sequence>MSDPVVDFNFRAYRFKRKKYSFFADTEARHWSFNRFYSFAIQSGDVPKTFNEIFDKWTANLKFIEKQKNVPKSIVNFVGNLIEFNESKEFGCLQDACEQNFRAHVLATLSSGHWSFNRFYSFAIQSGDVPKTFNEIFDKWTANLKFIEKQKNVPKSIVNFVGNLIEFNESKEFGCLQDACEQNFRAHVLATLSSGEMAQGYMIQANEILTGTVGRKNKKDEEVEKDNEDESQILDPNQVYSDDEFTEENSTCKNNLKRKLGDDELPGYDGLAILFNDSNEDAIMGKIDENTLEEESKLPLASDNKDTFKFIREDVLNAFRKYQNKIPKTRKVFTIVNLIFMFLWKDPNQVYSDDEFTEENSTCKNNLKRKLGDDELPGYDGLAILFNDSNEDAIMGKIDENTLEEESKLPLASDNKDTFKFIREDVLNAFRKYQNKIPKTRKVFTESLRECKEITENDLQQLSQDFANHVKWKCKPAPINIQNYFDNNCEKFDNGDENKYFDTNIQFLKINMHSFQGMLTEEQLKMTSSFPLFNGIFTSDRIKHAWGEIQTISSNDARNEKLDPFKKARMGRKVDMKVTLLKTPNKFEALFGEVSGGLGQFGILKACRKKRFLDKVKLMVTMCDSINRLLKEWLELNFYAMDWMGSGIYRFRLIDQCRISADNDNCEILEDAYCILKLLERKLLDIERAVKNIFSKNTKGKR</sequence>
<dbReference type="EMBL" id="PQFF01000534">
    <property type="protein sequence ID" value="RHZ45888.1"/>
    <property type="molecule type" value="Genomic_DNA"/>
</dbReference>
<evidence type="ECO:0000313" key="1">
    <source>
        <dbReference type="EMBL" id="RHZ45888.1"/>
    </source>
</evidence>
<comment type="caution">
    <text evidence="1">The sequence shown here is derived from an EMBL/GenBank/DDBJ whole genome shotgun (WGS) entry which is preliminary data.</text>
</comment>
<accession>A0A397G8E1</accession>
<dbReference type="AlphaFoldDB" id="A0A397G8E1"/>
<dbReference type="OrthoDB" id="2439278at2759"/>
<dbReference type="Proteomes" id="UP000266861">
    <property type="component" value="Unassembled WGS sequence"/>
</dbReference>
<protein>
    <submittedName>
        <fullName evidence="1">Uncharacterized protein</fullName>
    </submittedName>
</protein>